<accession>A0A7C8MHK9</accession>
<name>A0A7C8MHK9_9PEZI</name>
<reference evidence="2 3" key="1">
    <citation type="submission" date="2019-12" db="EMBL/GenBank/DDBJ databases">
        <title>Draft genome sequence of the ascomycete Xylaria multiplex DSM 110363.</title>
        <authorList>
            <person name="Buettner E."/>
            <person name="Kellner H."/>
        </authorList>
    </citation>
    <scope>NUCLEOTIDE SEQUENCE [LARGE SCALE GENOMIC DNA]</scope>
    <source>
        <strain evidence="2 3">DSM 110363</strain>
    </source>
</reference>
<dbReference type="InParanoid" id="A0A7C8MHK9"/>
<proteinExistence type="predicted"/>
<evidence type="ECO:0000313" key="2">
    <source>
        <dbReference type="EMBL" id="KAF2964792.1"/>
    </source>
</evidence>
<dbReference type="EMBL" id="WUBL01000136">
    <property type="protein sequence ID" value="KAF2964792.1"/>
    <property type="molecule type" value="Genomic_DNA"/>
</dbReference>
<comment type="caution">
    <text evidence="2">The sequence shown here is derived from an EMBL/GenBank/DDBJ whole genome shotgun (WGS) entry which is preliminary data.</text>
</comment>
<evidence type="ECO:0000256" key="1">
    <source>
        <dbReference type="SAM" id="Coils"/>
    </source>
</evidence>
<organism evidence="2 3">
    <name type="scientific">Xylaria multiplex</name>
    <dbReference type="NCBI Taxonomy" id="323545"/>
    <lineage>
        <taxon>Eukaryota</taxon>
        <taxon>Fungi</taxon>
        <taxon>Dikarya</taxon>
        <taxon>Ascomycota</taxon>
        <taxon>Pezizomycotina</taxon>
        <taxon>Sordariomycetes</taxon>
        <taxon>Xylariomycetidae</taxon>
        <taxon>Xylariales</taxon>
        <taxon>Xylariaceae</taxon>
        <taxon>Xylaria</taxon>
    </lineage>
</organism>
<gene>
    <name evidence="2" type="ORF">GQX73_g8776</name>
</gene>
<evidence type="ECO:0000313" key="3">
    <source>
        <dbReference type="Proteomes" id="UP000481858"/>
    </source>
</evidence>
<feature type="coiled-coil region" evidence="1">
    <location>
        <begin position="65"/>
        <end position="92"/>
    </location>
</feature>
<dbReference type="AlphaFoldDB" id="A0A7C8MHK9"/>
<keyword evidence="1" id="KW-0175">Coiled coil</keyword>
<dbReference type="Proteomes" id="UP000481858">
    <property type="component" value="Unassembled WGS sequence"/>
</dbReference>
<protein>
    <submittedName>
        <fullName evidence="2">Uncharacterized protein</fullName>
    </submittedName>
</protein>
<keyword evidence="3" id="KW-1185">Reference proteome</keyword>
<sequence length="159" mass="18419">MERTTPPTIRKVNMAEYYEIVVEVIQHIRAWAKTMCESQGALNKLGPALSDYRAKVLDDSDTDEHDRAHQEIKRIKSNMARLEVDRKSHTRDISIALRAYQPVSIQAKFILNEFWGQVNTVERRTVTPWFFHPLIKDLEEIDNLPDEDLLQGVSDISIS</sequence>